<protein>
    <submittedName>
        <fullName evidence="3">Peptidase</fullName>
    </submittedName>
</protein>
<dbReference type="PROSITE" id="PS50106">
    <property type="entry name" value="PDZ"/>
    <property type="match status" value="1"/>
</dbReference>
<dbReference type="RefSeq" id="WP_080047138.1">
    <property type="nucleotide sequence ID" value="NZ_CP017717.1"/>
</dbReference>
<dbReference type="PANTHER" id="PTHR32060:SF30">
    <property type="entry name" value="CARBOXY-TERMINAL PROCESSING PROTEASE CTPA"/>
    <property type="match status" value="1"/>
</dbReference>
<feature type="domain" description="PDZ" evidence="2">
    <location>
        <begin position="160"/>
        <end position="224"/>
    </location>
</feature>
<feature type="chain" id="PRO_5013182988" evidence="1">
    <location>
        <begin position="23"/>
        <end position="455"/>
    </location>
</feature>
<dbReference type="PANTHER" id="PTHR32060">
    <property type="entry name" value="TAIL-SPECIFIC PROTEASE"/>
    <property type="match status" value="1"/>
</dbReference>
<dbReference type="GO" id="GO:0006508">
    <property type="term" value="P:proteolysis"/>
    <property type="evidence" value="ECO:0007669"/>
    <property type="project" value="InterPro"/>
</dbReference>
<organism evidence="3 4">
    <name type="scientific">[Actinomadura] parvosata subsp. kistnae</name>
    <dbReference type="NCBI Taxonomy" id="1909395"/>
    <lineage>
        <taxon>Bacteria</taxon>
        <taxon>Bacillati</taxon>
        <taxon>Actinomycetota</taxon>
        <taxon>Actinomycetes</taxon>
        <taxon>Streptosporangiales</taxon>
        <taxon>Streptosporangiaceae</taxon>
        <taxon>Nonomuraea</taxon>
    </lineage>
</organism>
<dbReference type="SUPFAM" id="SSF50156">
    <property type="entry name" value="PDZ domain-like"/>
    <property type="match status" value="1"/>
</dbReference>
<dbReference type="EMBL" id="CP017717">
    <property type="protein sequence ID" value="AQZ70850.1"/>
    <property type="molecule type" value="Genomic_DNA"/>
</dbReference>
<dbReference type="GO" id="GO:0004175">
    <property type="term" value="F:endopeptidase activity"/>
    <property type="evidence" value="ECO:0007669"/>
    <property type="project" value="TreeGrafter"/>
</dbReference>
<accession>A0A1V0AKZ3</accession>
<evidence type="ECO:0000259" key="2">
    <source>
        <dbReference type="PROSITE" id="PS50106"/>
    </source>
</evidence>
<reference evidence="4" key="1">
    <citation type="journal article" date="2017" name="Med. Chem. Commun.">
        <title>Nonomuraea sp. ATCC 55076 harbours the largest actinomycete chromosome to date and the kistamicin biosynthetic gene cluster.</title>
        <authorList>
            <person name="Nazari B."/>
            <person name="Forneris C.C."/>
            <person name="Gibson M.I."/>
            <person name="Moon K."/>
            <person name="Schramma K.R."/>
            <person name="Seyedsayamdost M.R."/>
        </authorList>
    </citation>
    <scope>NUCLEOTIDE SEQUENCE [LARGE SCALE GENOMIC DNA]</scope>
    <source>
        <strain evidence="4">ATCC 55076</strain>
    </source>
</reference>
<proteinExistence type="predicted"/>
<feature type="signal peptide" evidence="1">
    <location>
        <begin position="1"/>
        <end position="22"/>
    </location>
</feature>
<dbReference type="Gene3D" id="3.30.750.44">
    <property type="match status" value="1"/>
</dbReference>
<dbReference type="InterPro" id="IPR001478">
    <property type="entry name" value="PDZ"/>
</dbReference>
<keyword evidence="1" id="KW-0732">Signal</keyword>
<evidence type="ECO:0000313" key="3">
    <source>
        <dbReference type="EMBL" id="AQZ70850.1"/>
    </source>
</evidence>
<dbReference type="Proteomes" id="UP000190797">
    <property type="component" value="Chromosome"/>
</dbReference>
<dbReference type="Gene3D" id="2.30.42.10">
    <property type="match status" value="1"/>
</dbReference>
<dbReference type="Gene3D" id="3.90.226.10">
    <property type="entry name" value="2-enoyl-CoA Hydratase, Chain A, domain 1"/>
    <property type="match status" value="1"/>
</dbReference>
<dbReference type="SUPFAM" id="SSF52096">
    <property type="entry name" value="ClpP/crotonase"/>
    <property type="match status" value="1"/>
</dbReference>
<evidence type="ECO:0000313" key="4">
    <source>
        <dbReference type="Proteomes" id="UP000190797"/>
    </source>
</evidence>
<keyword evidence="4" id="KW-1185">Reference proteome</keyword>
<gene>
    <name evidence="3" type="ORF">BKM31_33490</name>
</gene>
<dbReference type="GO" id="GO:0030288">
    <property type="term" value="C:outer membrane-bounded periplasmic space"/>
    <property type="evidence" value="ECO:0007669"/>
    <property type="project" value="TreeGrafter"/>
</dbReference>
<dbReference type="SMART" id="SM00228">
    <property type="entry name" value="PDZ"/>
    <property type="match status" value="1"/>
</dbReference>
<dbReference type="CDD" id="cd06567">
    <property type="entry name" value="Peptidase_S41"/>
    <property type="match status" value="1"/>
</dbReference>
<dbReference type="InterPro" id="IPR036034">
    <property type="entry name" value="PDZ_sf"/>
</dbReference>
<dbReference type="InterPro" id="IPR005151">
    <property type="entry name" value="Tail-specific_protease"/>
</dbReference>
<dbReference type="STRING" id="1909395.BKM31_33490"/>
<dbReference type="InterPro" id="IPR029045">
    <property type="entry name" value="ClpP/crotonase-like_dom_sf"/>
</dbReference>
<sequence length="455" mass="47589">MTGARIAAAGLVFLLAACTAPAPPREQAGTAAPAVCAPPQGAPRAETPTTIDVVEQAYFCVLSHHHRGATMDARVLLTAGFAALTRELGREGRDLPDAVMPALTGDRKADWAAFESVYRRLAGQRDELAVVTLEAMVAALGDATWTHGVRQHPDAYDGDGYGLGLETNAGSSPSRALPPLFVTAVRGGAARAAGLRPGDVIESVNGSAPFIDGTTVAPAIAALRPQYPEARPVRLRLLRQSTGRRWTVTLRPGLYRQELADLQVVRSKLLDGDRAYVRLTWFAGDSAERILRAIARLRKARTLAGIVLDLRGNGGGSLTEATRLLSAFAHGKVTGYLCAGDDRCAALPTDDTVRLVGLPLTVLVDRGCASACEHFGAAVKDLRLGTLVGGRTAGVVSGPAESYLLGDNTVLSLPDRYHLGAGGEVIDGIGVPPDRYAPLTPADAAAGRDPALAPE</sequence>
<evidence type="ECO:0000256" key="1">
    <source>
        <dbReference type="SAM" id="SignalP"/>
    </source>
</evidence>
<dbReference type="GO" id="GO:0008236">
    <property type="term" value="F:serine-type peptidase activity"/>
    <property type="evidence" value="ECO:0007669"/>
    <property type="project" value="InterPro"/>
</dbReference>
<dbReference type="Pfam" id="PF03572">
    <property type="entry name" value="Peptidase_S41"/>
    <property type="match status" value="1"/>
</dbReference>
<dbReference type="OrthoDB" id="9812068at2"/>
<name>A0A1V0AKZ3_9ACTN</name>
<dbReference type="KEGG" id="noa:BKM31_33490"/>
<dbReference type="AlphaFoldDB" id="A0A1V0AKZ3"/>
<dbReference type="PROSITE" id="PS51257">
    <property type="entry name" value="PROKAR_LIPOPROTEIN"/>
    <property type="match status" value="1"/>
</dbReference>
<dbReference type="GO" id="GO:0007165">
    <property type="term" value="P:signal transduction"/>
    <property type="evidence" value="ECO:0007669"/>
    <property type="project" value="TreeGrafter"/>
</dbReference>
<dbReference type="SMART" id="SM00245">
    <property type="entry name" value="TSPc"/>
    <property type="match status" value="1"/>
</dbReference>